<name>A0A8H5AXZ4_9AGAR</name>
<evidence type="ECO:0000313" key="4">
    <source>
        <dbReference type="Proteomes" id="UP000567179"/>
    </source>
</evidence>
<gene>
    <name evidence="3" type="ORF">D9619_003759</name>
</gene>
<proteinExistence type="inferred from homology"/>
<comment type="pathway">
    <text evidence="1">tRNA modification; 5-methoxycarbonylmethyl-2-thiouridine-tRNA biosynthesis.</text>
</comment>
<dbReference type="Gene3D" id="3.40.50.300">
    <property type="entry name" value="P-loop containing nucleotide triphosphate hydrolases"/>
    <property type="match status" value="1"/>
</dbReference>
<evidence type="ECO:0000256" key="1">
    <source>
        <dbReference type="ARBA" id="ARBA00005043"/>
    </source>
</evidence>
<dbReference type="GO" id="GO:0002098">
    <property type="term" value="P:tRNA wobble uridine modification"/>
    <property type="evidence" value="ECO:0007669"/>
    <property type="project" value="InterPro"/>
</dbReference>
<reference evidence="3 4" key="1">
    <citation type="journal article" date="2020" name="ISME J.">
        <title>Uncovering the hidden diversity of litter-decomposition mechanisms in mushroom-forming fungi.</title>
        <authorList>
            <person name="Floudas D."/>
            <person name="Bentzer J."/>
            <person name="Ahren D."/>
            <person name="Johansson T."/>
            <person name="Persson P."/>
            <person name="Tunlid A."/>
        </authorList>
    </citation>
    <scope>NUCLEOTIDE SEQUENCE [LARGE SCALE GENOMIC DNA]</scope>
    <source>
        <strain evidence="3 4">CBS 101986</strain>
    </source>
</reference>
<dbReference type="AlphaFoldDB" id="A0A8H5AXZ4"/>
<dbReference type="PANTHER" id="PTHR16184:SF6">
    <property type="entry name" value="ELONGATOR COMPLEX PROTEIN 6"/>
    <property type="match status" value="1"/>
</dbReference>
<dbReference type="Proteomes" id="UP000567179">
    <property type="component" value="Unassembled WGS sequence"/>
</dbReference>
<evidence type="ECO:0000256" key="2">
    <source>
        <dbReference type="ARBA" id="ARBA00008837"/>
    </source>
</evidence>
<dbReference type="OrthoDB" id="9995306at2759"/>
<accession>A0A8H5AXZ4</accession>
<dbReference type="InterPro" id="IPR027417">
    <property type="entry name" value="P-loop_NTPase"/>
</dbReference>
<dbReference type="GO" id="GO:0033588">
    <property type="term" value="C:elongator holoenzyme complex"/>
    <property type="evidence" value="ECO:0007669"/>
    <property type="project" value="InterPro"/>
</dbReference>
<dbReference type="SUPFAM" id="SSF52540">
    <property type="entry name" value="P-loop containing nucleoside triphosphate hydrolases"/>
    <property type="match status" value="1"/>
</dbReference>
<evidence type="ECO:0008006" key="5">
    <source>
        <dbReference type="Google" id="ProtNLM"/>
    </source>
</evidence>
<dbReference type="InterPro" id="IPR018627">
    <property type="entry name" value="ELP6"/>
</dbReference>
<evidence type="ECO:0000313" key="3">
    <source>
        <dbReference type="EMBL" id="KAF5313130.1"/>
    </source>
</evidence>
<dbReference type="PANTHER" id="PTHR16184">
    <property type="entry name" value="ELONGATOR COMPLEX PROTEIN 6"/>
    <property type="match status" value="1"/>
</dbReference>
<keyword evidence="4" id="KW-1185">Reference proteome</keyword>
<organism evidence="3 4">
    <name type="scientific">Psilocybe cf. subviscida</name>
    <dbReference type="NCBI Taxonomy" id="2480587"/>
    <lineage>
        <taxon>Eukaryota</taxon>
        <taxon>Fungi</taxon>
        <taxon>Dikarya</taxon>
        <taxon>Basidiomycota</taxon>
        <taxon>Agaricomycotina</taxon>
        <taxon>Agaricomycetes</taxon>
        <taxon>Agaricomycetidae</taxon>
        <taxon>Agaricales</taxon>
        <taxon>Agaricineae</taxon>
        <taxon>Strophariaceae</taxon>
        <taxon>Psilocybe</taxon>
    </lineage>
</organism>
<sequence length="236" mass="25891">MSLFQPFDLPEGIMLLISDELGAPGDFLLHRALASHLKDRKKTTAIVLSVAESLSRWKALAFKSNINLQHHLDDGSLEFVDVVDGTAELELRSVVDRVKTFLAASEDRQTLVILDDVSMLEWTAQCSPVSLHRFLRAMRSVTQKANATLVVLHHIVTPDEPDDLFRQLLQISTYHIQVKALLSGRSGAVSGEVSLHAGFSAPADTVKLVPRSMAMQYKLSDVGPEFFSKGTSGGVL</sequence>
<dbReference type="InterPro" id="IPR019519">
    <property type="entry name" value="Elp5"/>
</dbReference>
<protein>
    <recommendedName>
        <fullName evidence="5">Elongator complex protein 5</fullName>
    </recommendedName>
</protein>
<dbReference type="UniPathway" id="UPA00988"/>
<dbReference type="Pfam" id="PF10483">
    <property type="entry name" value="Elong_Iki1"/>
    <property type="match status" value="1"/>
</dbReference>
<comment type="similarity">
    <text evidence="2">Belongs to the ELP6 family.</text>
</comment>
<dbReference type="EMBL" id="JAACJJ010000056">
    <property type="protein sequence ID" value="KAF5313130.1"/>
    <property type="molecule type" value="Genomic_DNA"/>
</dbReference>
<comment type="caution">
    <text evidence="3">The sequence shown here is derived from an EMBL/GenBank/DDBJ whole genome shotgun (WGS) entry which is preliminary data.</text>
</comment>